<comment type="caution">
    <text evidence="1">The sequence shown here is derived from an EMBL/GenBank/DDBJ whole genome shotgun (WGS) entry which is preliminary data.</text>
</comment>
<accession>E6PZY5</accession>
<protein>
    <submittedName>
        <fullName evidence="1">Uncharacterized protein</fullName>
    </submittedName>
</protein>
<name>E6PZY5_9ZZZZ</name>
<dbReference type="EMBL" id="CABN01000145">
    <property type="protein sequence ID" value="CBI00494.1"/>
    <property type="molecule type" value="Genomic_DNA"/>
</dbReference>
<dbReference type="AlphaFoldDB" id="E6PZY5"/>
<organism evidence="1">
    <name type="scientific">mine drainage metagenome</name>
    <dbReference type="NCBI Taxonomy" id="410659"/>
    <lineage>
        <taxon>unclassified sequences</taxon>
        <taxon>metagenomes</taxon>
        <taxon>ecological metagenomes</taxon>
    </lineage>
</organism>
<reference evidence="1" key="1">
    <citation type="submission" date="2009-10" db="EMBL/GenBank/DDBJ databases">
        <title>Diversity of trophic interactions inside an arsenic-rich microbial ecosystem.</title>
        <authorList>
            <person name="Bertin P.N."/>
            <person name="Heinrich-Salmeron A."/>
            <person name="Pelletier E."/>
            <person name="Goulhen-Chollet F."/>
            <person name="Arsene-Ploetze F."/>
            <person name="Gallien S."/>
            <person name="Calteau A."/>
            <person name="Vallenet D."/>
            <person name="Casiot C."/>
            <person name="Chane-Woon-Ming B."/>
            <person name="Giloteaux L."/>
            <person name="Barakat M."/>
            <person name="Bonnefoy V."/>
            <person name="Bruneel O."/>
            <person name="Chandler M."/>
            <person name="Cleiss J."/>
            <person name="Duran R."/>
            <person name="Elbaz-Poulichet F."/>
            <person name="Fonknechten N."/>
            <person name="Lauga B."/>
            <person name="Mornico D."/>
            <person name="Ortet P."/>
            <person name="Schaeffer C."/>
            <person name="Siguier P."/>
            <person name="Alexander Thil Smith A."/>
            <person name="Van Dorsselaer A."/>
            <person name="Weissenbach J."/>
            <person name="Medigue C."/>
            <person name="Le Paslier D."/>
        </authorList>
    </citation>
    <scope>NUCLEOTIDE SEQUENCE</scope>
</reference>
<sequence length="332" mass="36026">MNHRFRRIGYAVALLLILASPTQKLPAASCTTQGMLTATDREALLAVANPLAEAIATQNTAAVKAALLPAISNDWETIQSVVLRSKPLFEGGQLHWRTMYLLDASDQKTAADTEFFCTNSDSTLTVTVNLHSLPPGRYALMIGDYLNTPLAGQLAFILADDHGWKLGGLYAREGALDGRDGVAFWKQARADAKSTDNWSAWFSYDAARWLLLPVEFLASPNLEKLDSEQQQVSSPMNSLPLVLSGAGADAGKSWKLTAVRLDTTLHSADLALTYDGSGITDPVAARAEAVAVMSALLRVHPELRQSFHGLWAYAEKDGRQTFAIEQPMKSIP</sequence>
<evidence type="ECO:0000313" key="1">
    <source>
        <dbReference type="EMBL" id="CBI00494.1"/>
    </source>
</evidence>
<proteinExistence type="predicted"/>
<gene>
    <name evidence="1" type="ORF">CARN3_0032</name>
</gene>